<proteinExistence type="predicted"/>
<dbReference type="Pfam" id="PF06496">
    <property type="entry name" value="DUF1097"/>
    <property type="match status" value="1"/>
</dbReference>
<dbReference type="Proteomes" id="UP000613743">
    <property type="component" value="Unassembled WGS sequence"/>
</dbReference>
<evidence type="ECO:0000256" key="2">
    <source>
        <dbReference type="SAM" id="Phobius"/>
    </source>
</evidence>
<evidence type="ECO:0000256" key="1">
    <source>
        <dbReference type="SAM" id="MobiDB-lite"/>
    </source>
</evidence>
<keyword evidence="2" id="KW-0472">Membrane</keyword>
<sequence>MKHRWQIAISAAILAAVWSGLADYFQLITWVGFLGCTTFFAQPLDGVKGVLLSWFTNLSGVFWAWLILIGGAYFSNPLMGYVCTAIATAGMCLQASYRQLAFIPGTFVGCCTMFATGGDIQSVYPALALGALLGLSMAMFTDVLIHLSSKFLSRHSKSSSDDLPLMEAHKPSVSVELEQ</sequence>
<feature type="transmembrane region" description="Helical" evidence="2">
    <location>
        <begin position="100"/>
        <end position="117"/>
    </location>
</feature>
<protein>
    <recommendedName>
        <fullName evidence="5">DUF1097 domain-containing protein</fullName>
    </recommendedName>
</protein>
<feature type="region of interest" description="Disordered" evidence="1">
    <location>
        <begin position="157"/>
        <end position="179"/>
    </location>
</feature>
<feature type="transmembrane region" description="Helical" evidence="2">
    <location>
        <begin position="123"/>
        <end position="147"/>
    </location>
</feature>
<keyword evidence="2" id="KW-1133">Transmembrane helix</keyword>
<dbReference type="InterPro" id="IPR009476">
    <property type="entry name" value="DUF1097"/>
</dbReference>
<dbReference type="AlphaFoldDB" id="A0A917N7V7"/>
<organism evidence="3 4">
    <name type="scientific">Shewanella gelidii</name>
    <dbReference type="NCBI Taxonomy" id="1642821"/>
    <lineage>
        <taxon>Bacteria</taxon>
        <taxon>Pseudomonadati</taxon>
        <taxon>Pseudomonadota</taxon>
        <taxon>Gammaproteobacteria</taxon>
        <taxon>Alteromonadales</taxon>
        <taxon>Shewanellaceae</taxon>
        <taxon>Shewanella</taxon>
    </lineage>
</organism>
<accession>A0A917N7V7</accession>
<name>A0A917N7V7_9GAMM</name>
<keyword evidence="4" id="KW-1185">Reference proteome</keyword>
<comment type="caution">
    <text evidence="3">The sequence shown here is derived from an EMBL/GenBank/DDBJ whole genome shotgun (WGS) entry which is preliminary data.</text>
</comment>
<dbReference type="RefSeq" id="WP_188918833.1">
    <property type="nucleotide sequence ID" value="NZ_BMPZ01000002.1"/>
</dbReference>
<evidence type="ECO:0008006" key="5">
    <source>
        <dbReference type="Google" id="ProtNLM"/>
    </source>
</evidence>
<keyword evidence="2" id="KW-0812">Transmembrane</keyword>
<gene>
    <name evidence="3" type="ORF">GCM10009332_11940</name>
</gene>
<reference evidence="3" key="1">
    <citation type="journal article" date="2014" name="Int. J. Syst. Evol. Microbiol.">
        <title>Complete genome sequence of Corynebacterium casei LMG S-19264T (=DSM 44701T), isolated from a smear-ripened cheese.</title>
        <authorList>
            <consortium name="US DOE Joint Genome Institute (JGI-PGF)"/>
            <person name="Walter F."/>
            <person name="Albersmeier A."/>
            <person name="Kalinowski J."/>
            <person name="Ruckert C."/>
        </authorList>
    </citation>
    <scope>NUCLEOTIDE SEQUENCE</scope>
    <source>
        <strain evidence="3">JCM 30804</strain>
    </source>
</reference>
<dbReference type="EMBL" id="BMPZ01000002">
    <property type="protein sequence ID" value="GGI76168.1"/>
    <property type="molecule type" value="Genomic_DNA"/>
</dbReference>
<feature type="transmembrane region" description="Helical" evidence="2">
    <location>
        <begin position="62"/>
        <end position="88"/>
    </location>
</feature>
<evidence type="ECO:0000313" key="4">
    <source>
        <dbReference type="Proteomes" id="UP000613743"/>
    </source>
</evidence>
<evidence type="ECO:0000313" key="3">
    <source>
        <dbReference type="EMBL" id="GGI76168.1"/>
    </source>
</evidence>
<reference evidence="3" key="2">
    <citation type="submission" date="2020-09" db="EMBL/GenBank/DDBJ databases">
        <authorList>
            <person name="Sun Q."/>
            <person name="Ohkuma M."/>
        </authorList>
    </citation>
    <scope>NUCLEOTIDE SEQUENCE</scope>
    <source>
        <strain evidence="3">JCM 30804</strain>
    </source>
</reference>